<organism evidence="1 2">
    <name type="scientific">Vaccinium darrowii</name>
    <dbReference type="NCBI Taxonomy" id="229202"/>
    <lineage>
        <taxon>Eukaryota</taxon>
        <taxon>Viridiplantae</taxon>
        <taxon>Streptophyta</taxon>
        <taxon>Embryophyta</taxon>
        <taxon>Tracheophyta</taxon>
        <taxon>Spermatophyta</taxon>
        <taxon>Magnoliopsida</taxon>
        <taxon>eudicotyledons</taxon>
        <taxon>Gunneridae</taxon>
        <taxon>Pentapetalae</taxon>
        <taxon>asterids</taxon>
        <taxon>Ericales</taxon>
        <taxon>Ericaceae</taxon>
        <taxon>Vaccinioideae</taxon>
        <taxon>Vaccinieae</taxon>
        <taxon>Vaccinium</taxon>
    </lineage>
</organism>
<gene>
    <name evidence="1" type="ORF">Vadar_034111</name>
</gene>
<evidence type="ECO:0000313" key="1">
    <source>
        <dbReference type="EMBL" id="KAH7839041.1"/>
    </source>
</evidence>
<sequence>MRKTPQPTLLLRLLLYLLPILLSLQPLSSTEFIFNGFDPSNISLYGIAQLESGILTLTDNTNFSIGRALYPSKIPAKDPTSSLVLPFSTSFIFSMAPYKNSLPGHGIVFLFVPYQGIQAANPGQNLGFLNRTNEGNSSNHVFGVEFDVFQNEEFNDPNDNHVGIDLNSLTSEHSHAAGYYKGGGDDEKSFEELKLNNGKNYQVWIDYADFMINVTMALAGEKRPIRPLLNVPVNLSQVFEDEMYVGFTAATGQLVEAHRILGWSFSNSNFSLGEALITTGLPSFELPKSSVFLSKGFIAGIIVGGLFVLVTCSVVSLFLIKRKRRKDREREEMEDWELEYWPHRITYQEIDSATNGFSDENLIGTGGNGKVYKGVLAGGTEVAVKRIPQENKVMCGRQPIEEGKPNLVDWVWELMCRGELVFALDEKLRAKGGFDDEEVERVLHLGLLCAYPEPKARPTMRQVVKILEGKNEGNESESEDMDAYLLEKTKSKEMWSKYQHNLAMGSHPTFRQIEESVSYSMSLTWSDDIVEGR</sequence>
<dbReference type="EMBL" id="CM037156">
    <property type="protein sequence ID" value="KAH7839041.1"/>
    <property type="molecule type" value="Genomic_DNA"/>
</dbReference>
<keyword evidence="2" id="KW-1185">Reference proteome</keyword>
<name>A0ACB7XEQ0_9ERIC</name>
<protein>
    <submittedName>
        <fullName evidence="1">Uncharacterized protein</fullName>
    </submittedName>
</protein>
<reference evidence="1 2" key="1">
    <citation type="journal article" date="2021" name="Hortic Res">
        <title>High-quality reference genome and annotation aids understanding of berry development for evergreen blueberry (Vaccinium darrowii).</title>
        <authorList>
            <person name="Yu J."/>
            <person name="Hulse-Kemp A.M."/>
            <person name="Babiker E."/>
            <person name="Staton M."/>
        </authorList>
    </citation>
    <scope>NUCLEOTIDE SEQUENCE [LARGE SCALE GENOMIC DNA]</scope>
    <source>
        <strain evidence="2">cv. NJ 8807/NJ 8810</strain>
        <tissue evidence="1">Young leaf</tissue>
    </source>
</reference>
<accession>A0ACB7XEQ0</accession>
<proteinExistence type="predicted"/>
<dbReference type="Proteomes" id="UP000828048">
    <property type="component" value="Chromosome 6"/>
</dbReference>
<comment type="caution">
    <text evidence="1">The sequence shown here is derived from an EMBL/GenBank/DDBJ whole genome shotgun (WGS) entry which is preliminary data.</text>
</comment>
<evidence type="ECO:0000313" key="2">
    <source>
        <dbReference type="Proteomes" id="UP000828048"/>
    </source>
</evidence>